<organism evidence="6 7">
    <name type="scientific">Teladorsagia circumcincta</name>
    <name type="common">Brown stomach worm</name>
    <name type="synonym">Ostertagia circumcincta</name>
    <dbReference type="NCBI Taxonomy" id="45464"/>
    <lineage>
        <taxon>Eukaryota</taxon>
        <taxon>Metazoa</taxon>
        <taxon>Ecdysozoa</taxon>
        <taxon>Nematoda</taxon>
        <taxon>Chromadorea</taxon>
        <taxon>Rhabditida</taxon>
        <taxon>Rhabditina</taxon>
        <taxon>Rhabditomorpha</taxon>
        <taxon>Strongyloidea</taxon>
        <taxon>Trichostrongylidae</taxon>
        <taxon>Teladorsagia</taxon>
    </lineage>
</organism>
<keyword evidence="2 4" id="KW-0378">Hydrolase</keyword>
<keyword evidence="1 4" id="KW-0547">Nucleotide-binding</keyword>
<dbReference type="GO" id="GO:0003723">
    <property type="term" value="F:RNA binding"/>
    <property type="evidence" value="ECO:0007669"/>
    <property type="project" value="UniProtKB-UniRule"/>
</dbReference>
<evidence type="ECO:0000313" key="6">
    <source>
        <dbReference type="EMBL" id="PIO60378.1"/>
    </source>
</evidence>
<evidence type="ECO:0000313" key="7">
    <source>
        <dbReference type="Proteomes" id="UP000230423"/>
    </source>
</evidence>
<dbReference type="InterPro" id="IPR011545">
    <property type="entry name" value="DEAD/DEAH_box_helicase_dom"/>
</dbReference>
<evidence type="ECO:0000256" key="2">
    <source>
        <dbReference type="ARBA" id="ARBA00022801"/>
    </source>
</evidence>
<dbReference type="GO" id="GO:0016787">
    <property type="term" value="F:hydrolase activity"/>
    <property type="evidence" value="ECO:0007669"/>
    <property type="project" value="UniProtKB-KW"/>
</dbReference>
<accession>A0A2G9TR71</accession>
<dbReference type="EMBL" id="KZ355601">
    <property type="protein sequence ID" value="PIO60378.1"/>
    <property type="molecule type" value="Genomic_DNA"/>
</dbReference>
<keyword evidence="3 4" id="KW-0067">ATP-binding</keyword>
<dbReference type="PROSITE" id="PS51192">
    <property type="entry name" value="HELICASE_ATP_BIND_1"/>
    <property type="match status" value="1"/>
</dbReference>
<dbReference type="InterPro" id="IPR014001">
    <property type="entry name" value="Helicase_ATP-bd"/>
</dbReference>
<dbReference type="AlphaFoldDB" id="A0A2G9TR71"/>
<dbReference type="Pfam" id="PF00270">
    <property type="entry name" value="DEAD"/>
    <property type="match status" value="1"/>
</dbReference>
<dbReference type="Proteomes" id="UP000230423">
    <property type="component" value="Unassembled WGS sequence"/>
</dbReference>
<evidence type="ECO:0000259" key="5">
    <source>
        <dbReference type="PROSITE" id="PS51192"/>
    </source>
</evidence>
<evidence type="ECO:0000256" key="3">
    <source>
        <dbReference type="ARBA" id="ARBA00022840"/>
    </source>
</evidence>
<comment type="function">
    <text evidence="4">RNA helicase.</text>
</comment>
<feature type="domain" description="Helicase ATP-binding" evidence="5">
    <location>
        <begin position="1"/>
        <end position="109"/>
    </location>
</feature>
<keyword evidence="4" id="KW-0694">RNA-binding</keyword>
<dbReference type="EC" id="3.6.4.13" evidence="4"/>
<protein>
    <recommendedName>
        <fullName evidence="4">ATP-dependent RNA helicase</fullName>
        <ecNumber evidence="4">3.6.4.13</ecNumber>
    </recommendedName>
</protein>
<reference evidence="6 7" key="1">
    <citation type="submission" date="2015-09" db="EMBL/GenBank/DDBJ databases">
        <title>Draft genome of the parasitic nematode Teladorsagia circumcincta isolate WARC Sus (inbred).</title>
        <authorList>
            <person name="Mitreva M."/>
        </authorList>
    </citation>
    <scope>NUCLEOTIDE SEQUENCE [LARGE SCALE GENOMIC DNA]</scope>
    <source>
        <strain evidence="6 7">S</strain>
    </source>
</reference>
<gene>
    <name evidence="6" type="ORF">TELCIR_18124</name>
</gene>
<dbReference type="GO" id="GO:0003724">
    <property type="term" value="F:RNA helicase activity"/>
    <property type="evidence" value="ECO:0007669"/>
    <property type="project" value="UniProtKB-EC"/>
</dbReference>
<keyword evidence="4" id="KW-0347">Helicase</keyword>
<comment type="similarity">
    <text evidence="4">Belongs to the DEAD box helicase family.</text>
</comment>
<evidence type="ECO:0000256" key="4">
    <source>
        <dbReference type="RuleBase" id="RU365068"/>
    </source>
</evidence>
<dbReference type="SUPFAM" id="SSF52540">
    <property type="entry name" value="P-loop containing nucleoside triphosphate hydrolases"/>
    <property type="match status" value="1"/>
</dbReference>
<dbReference type="InterPro" id="IPR027417">
    <property type="entry name" value="P-loop_NTPase"/>
</dbReference>
<dbReference type="OrthoDB" id="10256233at2759"/>
<comment type="catalytic activity">
    <reaction evidence="4">
        <text>ATP + H2O = ADP + phosphate + H(+)</text>
        <dbReference type="Rhea" id="RHEA:13065"/>
        <dbReference type="ChEBI" id="CHEBI:15377"/>
        <dbReference type="ChEBI" id="CHEBI:15378"/>
        <dbReference type="ChEBI" id="CHEBI:30616"/>
        <dbReference type="ChEBI" id="CHEBI:43474"/>
        <dbReference type="ChEBI" id="CHEBI:456216"/>
        <dbReference type="EC" id="3.6.4.13"/>
    </reaction>
</comment>
<dbReference type="PANTHER" id="PTHR24031">
    <property type="entry name" value="RNA HELICASE"/>
    <property type="match status" value="1"/>
</dbReference>
<dbReference type="Gene3D" id="3.40.50.300">
    <property type="entry name" value="P-loop containing nucleotide triphosphate hydrolases"/>
    <property type="match status" value="2"/>
</dbReference>
<comment type="domain">
    <text evidence="4">The Q motif is unique to and characteristic of the DEAD box family of RNA helicases and controls ATP binding and hydrolysis.</text>
</comment>
<dbReference type="GO" id="GO:0005524">
    <property type="term" value="F:ATP binding"/>
    <property type="evidence" value="ECO:0007669"/>
    <property type="project" value="UniProtKB-UniRule"/>
</dbReference>
<sequence length="264" mass="29498">MIFYAFASEFKKGDWDILIGTPGLVQKHLQNNAGCSAEVKHLILEEADMILDESFTEVLTEVFALIPIANSVTNTGDTTSGARVIFCSATCPEEVECLADGVVDRQFLRYIRSPRLHSLLPNIELKFIRVREKDKIARLAELLSEDMKRGELNETMVFCKDRATAAFVHQQLQSFEYKVHLWTSRDATGEEGARIFIATDAAARIGRIGRLSSSFLGRVTSFVRRPSEVRLTNAIELAARLGRPLSDVRSEIFSEAPRSVEDTG</sequence>
<evidence type="ECO:0000256" key="1">
    <source>
        <dbReference type="ARBA" id="ARBA00022741"/>
    </source>
</evidence>
<keyword evidence="7" id="KW-1185">Reference proteome</keyword>
<name>A0A2G9TR71_TELCI</name>
<proteinExistence type="inferred from homology"/>